<dbReference type="InterPro" id="IPR036271">
    <property type="entry name" value="Tet_transcr_reg_TetR-rel_C_sf"/>
</dbReference>
<evidence type="ECO:0000259" key="6">
    <source>
        <dbReference type="PROSITE" id="PS50977"/>
    </source>
</evidence>
<protein>
    <submittedName>
        <fullName evidence="7">TetR/AcrR family transcriptional regulator</fullName>
    </submittedName>
</protein>
<dbReference type="InterPro" id="IPR009057">
    <property type="entry name" value="Homeodomain-like_sf"/>
</dbReference>
<keyword evidence="8" id="KW-1185">Reference proteome</keyword>
<accession>A0A372ZNC5</accession>
<feature type="compositionally biased region" description="Acidic residues" evidence="5">
    <location>
        <begin position="190"/>
        <end position="213"/>
    </location>
</feature>
<dbReference type="AlphaFoldDB" id="A0A372ZNC5"/>
<dbReference type="InterPro" id="IPR001647">
    <property type="entry name" value="HTH_TetR"/>
</dbReference>
<dbReference type="PANTHER" id="PTHR47506">
    <property type="entry name" value="TRANSCRIPTIONAL REGULATORY PROTEIN"/>
    <property type="match status" value="1"/>
</dbReference>
<dbReference type="SUPFAM" id="SSF48498">
    <property type="entry name" value="Tetracyclin repressor-like, C-terminal domain"/>
    <property type="match status" value="1"/>
</dbReference>
<evidence type="ECO:0000256" key="1">
    <source>
        <dbReference type="ARBA" id="ARBA00023015"/>
    </source>
</evidence>
<dbReference type="Proteomes" id="UP000263377">
    <property type="component" value="Unassembled WGS sequence"/>
</dbReference>
<dbReference type="Pfam" id="PF00440">
    <property type="entry name" value="TetR_N"/>
    <property type="match status" value="1"/>
</dbReference>
<dbReference type="EMBL" id="QVIG01000001">
    <property type="protein sequence ID" value="RGD56765.1"/>
    <property type="molecule type" value="Genomic_DNA"/>
</dbReference>
<dbReference type="Gene3D" id="1.10.10.60">
    <property type="entry name" value="Homeodomain-like"/>
    <property type="match status" value="1"/>
</dbReference>
<evidence type="ECO:0000256" key="5">
    <source>
        <dbReference type="SAM" id="MobiDB-lite"/>
    </source>
</evidence>
<dbReference type="Gene3D" id="1.10.357.10">
    <property type="entry name" value="Tetracycline Repressor, domain 2"/>
    <property type="match status" value="1"/>
</dbReference>
<feature type="DNA-binding region" description="H-T-H motif" evidence="4">
    <location>
        <begin position="33"/>
        <end position="52"/>
    </location>
</feature>
<keyword evidence="1" id="KW-0805">Transcription regulation</keyword>
<evidence type="ECO:0000256" key="3">
    <source>
        <dbReference type="ARBA" id="ARBA00023163"/>
    </source>
</evidence>
<proteinExistence type="predicted"/>
<feature type="domain" description="HTH tetR-type" evidence="6">
    <location>
        <begin position="10"/>
        <end position="70"/>
    </location>
</feature>
<keyword evidence="2 4" id="KW-0238">DNA-binding</keyword>
<dbReference type="SUPFAM" id="SSF46689">
    <property type="entry name" value="Homeodomain-like"/>
    <property type="match status" value="1"/>
</dbReference>
<dbReference type="PANTHER" id="PTHR47506:SF7">
    <property type="entry name" value="TRANSCRIPTIONAL REGULATORY PROTEIN"/>
    <property type="match status" value="1"/>
</dbReference>
<comment type="caution">
    <text evidence="7">The sequence shown here is derived from an EMBL/GenBank/DDBJ whole genome shotgun (WGS) entry which is preliminary data.</text>
</comment>
<dbReference type="PROSITE" id="PS50977">
    <property type="entry name" value="HTH_TETR_2"/>
    <property type="match status" value="1"/>
</dbReference>
<dbReference type="PRINTS" id="PR00455">
    <property type="entry name" value="HTHTETR"/>
</dbReference>
<evidence type="ECO:0000256" key="2">
    <source>
        <dbReference type="ARBA" id="ARBA00023125"/>
    </source>
</evidence>
<organism evidence="7 8">
    <name type="scientific">Kitasatospora xanthocidica</name>
    <dbReference type="NCBI Taxonomy" id="83382"/>
    <lineage>
        <taxon>Bacteria</taxon>
        <taxon>Bacillati</taxon>
        <taxon>Actinomycetota</taxon>
        <taxon>Actinomycetes</taxon>
        <taxon>Kitasatosporales</taxon>
        <taxon>Streptomycetaceae</taxon>
        <taxon>Kitasatospora</taxon>
    </lineage>
</organism>
<feature type="region of interest" description="Disordered" evidence="5">
    <location>
        <begin position="189"/>
        <end position="213"/>
    </location>
</feature>
<keyword evidence="3" id="KW-0804">Transcription</keyword>
<dbReference type="RefSeq" id="WP_117485373.1">
    <property type="nucleotide sequence ID" value="NZ_QVIG01000001.1"/>
</dbReference>
<dbReference type="GO" id="GO:0003677">
    <property type="term" value="F:DNA binding"/>
    <property type="evidence" value="ECO:0007669"/>
    <property type="project" value="UniProtKB-UniRule"/>
</dbReference>
<evidence type="ECO:0000313" key="8">
    <source>
        <dbReference type="Proteomes" id="UP000263377"/>
    </source>
</evidence>
<name>A0A372ZNC5_9ACTN</name>
<reference evidence="7 8" key="1">
    <citation type="submission" date="2018-08" db="EMBL/GenBank/DDBJ databases">
        <title>Diversity &amp; Physiological Properties of Lignin-Decomposing Actinobacteria from Soil.</title>
        <authorList>
            <person name="Roh S.G."/>
            <person name="Kim S.B."/>
        </authorList>
    </citation>
    <scope>NUCLEOTIDE SEQUENCE [LARGE SCALE GENOMIC DNA]</scope>
    <source>
        <strain evidence="7 8">MMS17-GH009</strain>
    </source>
</reference>
<sequence length="213" mass="22481">MPRVSRAEAERTRSRVVDHTARLIREKGADQVSVPEAMAAAGLTHGGFYRHFASKDDLLAEALTAAFTERRDAMEQLADQPPARRTPRAEFLHRYLSELHRDHPGHGCAAAALAADAARTEPGTPLRTAYTAGLRDLVDALAALPEPAERQEALADLSTMVGALLLARASQDPDLSGEFLAAARHRLAVDDGDGDGGGDGDGDGDGDGEPATA</sequence>
<evidence type="ECO:0000313" key="7">
    <source>
        <dbReference type="EMBL" id="RGD56765.1"/>
    </source>
</evidence>
<gene>
    <name evidence="7" type="ORF">DR950_02220</name>
</gene>
<evidence type="ECO:0000256" key="4">
    <source>
        <dbReference type="PROSITE-ProRule" id="PRU00335"/>
    </source>
</evidence>